<evidence type="ECO:0000313" key="1">
    <source>
        <dbReference type="EMBL" id="OEH98798.1"/>
    </source>
</evidence>
<reference evidence="1" key="1">
    <citation type="submission" date="2016-09" db="EMBL/GenBank/DDBJ databases">
        <title>Whole Genome Sequencing of Salmonella enterica subsp. enterica serovar Nottingham.</title>
        <authorList>
            <person name="Zheng J."/>
            <person name="Wang H."/>
        </authorList>
    </citation>
    <scope>NUCLEOTIDE SEQUENCE [LARGE SCALE GENOMIC DNA]</scope>
    <source>
        <strain evidence="1">CFSAN055411</strain>
    </source>
</reference>
<name>A0A3F3IGS4_SALER</name>
<sequence>MLNPNNRSLYTSALTSPPCMVFDEAIATSFSLDPVFLLQAPVYLAFTATDSNRAQDPLSIFEAIRRYSERITVYVQKGRIQVPTKLKPNPLLGLLEDMIVESKAKGRGVFHPKIWAIRFINSETDEVMYRLVVLSRNLTTDSSWDLSLQLDGYPVKRKQSANKALVHLFSVLPKRATGKMAKHRRKQAQRFADELLYVEWECPAGFDKVAFFLPGEGYDWKPPEADRAVVISPFCTDEALCHIVEHCQQADALISRPDTLLALSKETLNLFTHQLHLDDAAEGQMHDESSPDEIIASGLHAKAYLFENGRYSELVLGSANATSAALLGKTNCEILVSLKGKKKHTGTIDDLIGSDGMGSYLQDFDPGQLFEPDALRIEAECHLEQARTLLAEAALSLHGHPGQNDQSWALWLIGEIPKLPGVVQATAWPITVSEVLSCNLQDPNKENKRELGEFSVQAITGLTAFSLKTSHPDVSLRFVLNLPIDALPPDRNAIILQNCMQNQDFLRYLLMLIGETGHQSFFAENTFGDGHFFTGLASGEEFSVLEELTRIYSREPERLNDIAALVENMRKGKNDMIPQDFLALWAVFESAMGGRYGR</sequence>
<dbReference type="Proteomes" id="UP000852880">
    <property type="component" value="Unassembled WGS sequence"/>
</dbReference>
<organism evidence="1">
    <name type="scientific">Salmonella enterica</name>
    <name type="common">Salmonella choleraesuis</name>
    <dbReference type="NCBI Taxonomy" id="28901"/>
    <lineage>
        <taxon>Bacteria</taxon>
        <taxon>Pseudomonadati</taxon>
        <taxon>Pseudomonadota</taxon>
        <taxon>Gammaproteobacteria</taxon>
        <taxon>Enterobacterales</taxon>
        <taxon>Enterobacteriaceae</taxon>
        <taxon>Salmonella</taxon>
    </lineage>
</organism>
<proteinExistence type="predicted"/>
<dbReference type="InterPro" id="IPR059166">
    <property type="entry name" value="PLD-like_cat"/>
</dbReference>
<gene>
    <name evidence="1" type="ORF">BH006_16340</name>
</gene>
<dbReference type="AlphaFoldDB" id="A0A3F3IGS4"/>
<dbReference type="EMBL" id="MJEL01000006">
    <property type="protein sequence ID" value="OEH98798.1"/>
    <property type="molecule type" value="Genomic_DNA"/>
</dbReference>
<dbReference type="RefSeq" id="WP_069721128.1">
    <property type="nucleotide sequence ID" value="NZ_CAIZBC010000025.1"/>
</dbReference>
<protein>
    <recommendedName>
        <fullName evidence="2">PLD phosphodiesterase domain-containing protein</fullName>
    </recommendedName>
</protein>
<accession>A0A3F3IGS4</accession>
<evidence type="ECO:0008006" key="2">
    <source>
        <dbReference type="Google" id="ProtNLM"/>
    </source>
</evidence>
<comment type="caution">
    <text evidence="1">The sequence shown here is derived from an EMBL/GenBank/DDBJ whole genome shotgun (WGS) entry which is preliminary data.</text>
</comment>
<dbReference type="Gene3D" id="3.30.870.10">
    <property type="entry name" value="Endonuclease Chain A"/>
    <property type="match status" value="1"/>
</dbReference>
<dbReference type="CDD" id="cd09176">
    <property type="entry name" value="PLDc_unchar6"/>
    <property type="match status" value="1"/>
</dbReference>